<dbReference type="GO" id="GO:0005886">
    <property type="term" value="C:plasma membrane"/>
    <property type="evidence" value="ECO:0007669"/>
    <property type="project" value="TreeGrafter"/>
</dbReference>
<dbReference type="Gene3D" id="3.40.50.300">
    <property type="entry name" value="P-loop containing nucleotide triphosphate hydrolases"/>
    <property type="match status" value="1"/>
</dbReference>
<evidence type="ECO:0000313" key="6">
    <source>
        <dbReference type="Proteomes" id="UP000054874"/>
    </source>
</evidence>
<dbReference type="InterPro" id="IPR027417">
    <property type="entry name" value="P-loop_NTPase"/>
</dbReference>
<dbReference type="GO" id="GO:0005524">
    <property type="term" value="F:ATP binding"/>
    <property type="evidence" value="ECO:0007669"/>
    <property type="project" value="UniProtKB-KW"/>
</dbReference>
<dbReference type="InterPro" id="IPR003439">
    <property type="entry name" value="ABC_transporter-like_ATP-bd"/>
</dbReference>
<dbReference type="CDD" id="cd03219">
    <property type="entry name" value="ABC_Mj1267_LivG_branched"/>
    <property type="match status" value="1"/>
</dbReference>
<dbReference type="GO" id="GO:0015188">
    <property type="term" value="F:L-isoleucine transmembrane transporter activity"/>
    <property type="evidence" value="ECO:0007669"/>
    <property type="project" value="TreeGrafter"/>
</dbReference>
<dbReference type="GO" id="GO:1903806">
    <property type="term" value="P:L-isoleucine import across plasma membrane"/>
    <property type="evidence" value="ECO:0007669"/>
    <property type="project" value="TreeGrafter"/>
</dbReference>
<proteinExistence type="predicted"/>
<comment type="caution">
    <text evidence="5">The sequence shown here is derived from an EMBL/GenBank/DDBJ whole genome shotgun (WGS) entry which is preliminary data.</text>
</comment>
<dbReference type="AlphaFoldDB" id="A0A0V8QF59"/>
<keyword evidence="2" id="KW-0547">Nucleotide-binding</keyword>
<dbReference type="InterPro" id="IPR003593">
    <property type="entry name" value="AAA+_ATPase"/>
</dbReference>
<evidence type="ECO:0000259" key="4">
    <source>
        <dbReference type="PROSITE" id="PS50893"/>
    </source>
</evidence>
<dbReference type="PANTHER" id="PTHR45772">
    <property type="entry name" value="CONSERVED COMPONENT OF ABC TRANSPORTER FOR NATURAL AMINO ACIDS-RELATED"/>
    <property type="match status" value="1"/>
</dbReference>
<dbReference type="SUPFAM" id="SSF52540">
    <property type="entry name" value="P-loop containing nucleoside triphosphate hydrolases"/>
    <property type="match status" value="1"/>
</dbReference>
<dbReference type="GO" id="GO:0015192">
    <property type="term" value="F:L-phenylalanine transmembrane transporter activity"/>
    <property type="evidence" value="ECO:0007669"/>
    <property type="project" value="TreeGrafter"/>
</dbReference>
<dbReference type="GO" id="GO:0042941">
    <property type="term" value="P:D-alanine transmembrane transport"/>
    <property type="evidence" value="ECO:0007669"/>
    <property type="project" value="TreeGrafter"/>
</dbReference>
<evidence type="ECO:0000256" key="3">
    <source>
        <dbReference type="ARBA" id="ARBA00022840"/>
    </source>
</evidence>
<dbReference type="Proteomes" id="UP000054874">
    <property type="component" value="Unassembled WGS sequence"/>
</dbReference>
<organism evidence="5 6">
    <name type="scientific">Acetivibrio ethanolgignens</name>
    <dbReference type="NCBI Taxonomy" id="290052"/>
    <lineage>
        <taxon>Bacteria</taxon>
        <taxon>Bacillati</taxon>
        <taxon>Bacillota</taxon>
        <taxon>Clostridia</taxon>
        <taxon>Eubacteriales</taxon>
        <taxon>Oscillospiraceae</taxon>
        <taxon>Acetivibrio</taxon>
    </lineage>
</organism>
<dbReference type="PROSITE" id="PS50893">
    <property type="entry name" value="ABC_TRANSPORTER_2"/>
    <property type="match status" value="1"/>
</dbReference>
<dbReference type="RefSeq" id="WP_058352662.1">
    <property type="nucleotide sequence ID" value="NZ_CABMMD010000153.1"/>
</dbReference>
<sequence>MAEKKLLLEVKNITKRFGGIVAVDHVSFEVNCGEVISIIGPNGAGKTTVFNMLTGVYEVDEGSIVFQGEEIQNKKPKHIVEAGISRTFQNIRLFLDLRVIENVLVGAHIKTKYGFWDSIFRTKKFREEEDQKTAEAIQLLKAIDLDSRRDDYAANLPYGEQRKLEITRAIATGAQLILLDEPAAGMNPQESAELMEFINKLKNQGYTILMIEHDMSVVMNISDRIYVIDHGKPIAQGLPIEIANNPKVIEAYLGGVQNDAEN</sequence>
<gene>
    <name evidence="5" type="ORF">ASU35_01520</name>
</gene>
<dbReference type="GO" id="GO:1903805">
    <property type="term" value="P:L-valine import across plasma membrane"/>
    <property type="evidence" value="ECO:0007669"/>
    <property type="project" value="TreeGrafter"/>
</dbReference>
<accession>A0A0V8QF59</accession>
<dbReference type="GO" id="GO:0015808">
    <property type="term" value="P:L-alanine transport"/>
    <property type="evidence" value="ECO:0007669"/>
    <property type="project" value="TreeGrafter"/>
</dbReference>
<evidence type="ECO:0000256" key="1">
    <source>
        <dbReference type="ARBA" id="ARBA00022448"/>
    </source>
</evidence>
<evidence type="ECO:0000313" key="5">
    <source>
        <dbReference type="EMBL" id="KSV59027.1"/>
    </source>
</evidence>
<dbReference type="PANTHER" id="PTHR45772:SF7">
    <property type="entry name" value="AMINO ACID ABC TRANSPORTER ATP-BINDING PROTEIN"/>
    <property type="match status" value="1"/>
</dbReference>
<dbReference type="InterPro" id="IPR032823">
    <property type="entry name" value="BCA_ABC_TP_C"/>
</dbReference>
<dbReference type="FunFam" id="3.40.50.300:FF:000421">
    <property type="entry name" value="Branched-chain amino acid ABC transporter ATP-binding protein"/>
    <property type="match status" value="1"/>
</dbReference>
<dbReference type="GO" id="GO:0005304">
    <property type="term" value="F:L-valine transmembrane transporter activity"/>
    <property type="evidence" value="ECO:0007669"/>
    <property type="project" value="TreeGrafter"/>
</dbReference>
<dbReference type="InterPro" id="IPR051120">
    <property type="entry name" value="ABC_AA/LPS_Transport"/>
</dbReference>
<dbReference type="OrthoDB" id="9805514at2"/>
<dbReference type="Pfam" id="PF12399">
    <property type="entry name" value="BCA_ABC_TP_C"/>
    <property type="match status" value="1"/>
</dbReference>
<evidence type="ECO:0000256" key="2">
    <source>
        <dbReference type="ARBA" id="ARBA00022741"/>
    </source>
</evidence>
<keyword evidence="3 5" id="KW-0067">ATP-binding</keyword>
<name>A0A0V8QF59_9FIRM</name>
<keyword evidence="1" id="KW-0813">Transport</keyword>
<dbReference type="EMBL" id="LNAM01000153">
    <property type="protein sequence ID" value="KSV59027.1"/>
    <property type="molecule type" value="Genomic_DNA"/>
</dbReference>
<reference evidence="5 6" key="1">
    <citation type="submission" date="2015-11" db="EMBL/GenBank/DDBJ databases">
        <title>Butyribacter intestini gen. nov., sp. nov., a butyric acid-producing bacterium of the family Lachnospiraceae isolated from the human faeces.</title>
        <authorList>
            <person name="Zou Y."/>
            <person name="Xue W."/>
            <person name="Luo G."/>
            <person name="Lv M."/>
        </authorList>
    </citation>
    <scope>NUCLEOTIDE SEQUENCE [LARGE SCALE GENOMIC DNA]</scope>
    <source>
        <strain evidence="5 6">ACET-33324</strain>
    </source>
</reference>
<feature type="domain" description="ABC transporter" evidence="4">
    <location>
        <begin position="8"/>
        <end position="255"/>
    </location>
</feature>
<keyword evidence="6" id="KW-1185">Reference proteome</keyword>
<dbReference type="Pfam" id="PF00005">
    <property type="entry name" value="ABC_tran"/>
    <property type="match status" value="1"/>
</dbReference>
<dbReference type="STRING" id="290052.ASU35_01520"/>
<dbReference type="GO" id="GO:0016887">
    <property type="term" value="F:ATP hydrolysis activity"/>
    <property type="evidence" value="ECO:0007669"/>
    <property type="project" value="InterPro"/>
</dbReference>
<dbReference type="SMART" id="SM00382">
    <property type="entry name" value="AAA"/>
    <property type="match status" value="1"/>
</dbReference>
<protein>
    <submittedName>
        <fullName evidence="5">ABC transporter ATP-binding protein</fullName>
    </submittedName>
</protein>